<evidence type="ECO:0000313" key="1">
    <source>
        <dbReference type="EMBL" id="AFJ60442.1"/>
    </source>
</evidence>
<proteinExistence type="predicted"/>
<evidence type="ECO:0000313" key="2">
    <source>
        <dbReference type="Proteomes" id="UP000002878"/>
    </source>
</evidence>
<accession>I2C1B8</accession>
<dbReference type="HOGENOM" id="CLU_3323994_0_0_9"/>
<reference evidence="1 2" key="1">
    <citation type="journal article" date="2012" name="J. Biotechnol.">
        <title>Genome sequence of the plant growth promoting strain Bacillus amyloliquefaciens subsp. plantarum B9601-Y2 and expression of mersacidin and other secondary metabolites.</title>
        <authorList>
            <person name="He P."/>
            <person name="Hao K."/>
            <person name="Blom J."/>
            <person name="Ruckert C."/>
            <person name="Vater J."/>
            <person name="Mao Z."/>
            <person name="Wu Y."/>
            <person name="Hou M."/>
            <person name="He P."/>
            <person name="He Y."/>
            <person name="Borriss R."/>
        </authorList>
    </citation>
    <scope>NUCLEOTIDE SEQUENCE [LARGE SCALE GENOMIC DNA]</scope>
    <source>
        <strain evidence="1">Y2</strain>
    </source>
</reference>
<gene>
    <name evidence="1" type="ORF">MUS_0360</name>
</gene>
<dbReference type="KEGG" id="bqy:MUS_0360"/>
<dbReference type="PATRIC" id="fig|1126211.3.peg.349"/>
<protein>
    <submittedName>
        <fullName evidence="1">Uncharacterized protein</fullName>
    </submittedName>
</protein>
<organism evidence="1 2">
    <name type="scientific">Bacillus amyloliquefaciens (strain Y2)</name>
    <name type="common">Bacillus amyloliquefaciens subsp. plantarum (strain B9601-Y2)</name>
    <dbReference type="NCBI Taxonomy" id="1155777"/>
    <lineage>
        <taxon>Bacteria</taxon>
        <taxon>Bacillati</taxon>
        <taxon>Bacillota</taxon>
        <taxon>Bacilli</taxon>
        <taxon>Bacillales</taxon>
        <taxon>Bacillaceae</taxon>
        <taxon>Bacillus</taxon>
        <taxon>Bacillus amyloliquefaciens group</taxon>
    </lineage>
</organism>
<name>I2C1B8_BACAY</name>
<dbReference type="Proteomes" id="UP000002878">
    <property type="component" value="Chromosome"/>
</dbReference>
<dbReference type="EMBL" id="CP003332">
    <property type="protein sequence ID" value="AFJ60442.1"/>
    <property type="molecule type" value="Genomic_DNA"/>
</dbReference>
<sequence length="38" mass="4472">MYIVGEMYEKNMNKLFPGDEIKTNICETRKHPGKMVLL</sequence>
<dbReference type="AlphaFoldDB" id="I2C1B8"/>